<dbReference type="PATRIC" id="fig|1423738.3.peg.201"/>
<dbReference type="PANTHER" id="PTHR43568:SF1">
    <property type="entry name" value="P PROTEIN"/>
    <property type="match status" value="1"/>
</dbReference>
<feature type="transmembrane region" description="Helical" evidence="6">
    <location>
        <begin position="194"/>
        <end position="215"/>
    </location>
</feature>
<organism evidence="8 9">
    <name type="scientific">Lapidilactobacillus dextrinicus DSM 20335</name>
    <dbReference type="NCBI Taxonomy" id="1423738"/>
    <lineage>
        <taxon>Bacteria</taxon>
        <taxon>Bacillati</taxon>
        <taxon>Bacillota</taxon>
        <taxon>Bacilli</taxon>
        <taxon>Lactobacillales</taxon>
        <taxon>Lactobacillaceae</taxon>
        <taxon>Lapidilactobacillus</taxon>
    </lineage>
</organism>
<dbReference type="Pfam" id="PF03600">
    <property type="entry name" value="CitMHS"/>
    <property type="match status" value="1"/>
</dbReference>
<protein>
    <submittedName>
        <fullName evidence="8">Di-and tricarboxylate transporter</fullName>
    </submittedName>
</protein>
<comment type="subcellular location">
    <subcellularLocation>
        <location evidence="1">Membrane</location>
        <topology evidence="1">Multi-pass membrane protein</topology>
    </subcellularLocation>
</comment>
<dbReference type="Proteomes" id="UP000051813">
    <property type="component" value="Unassembled WGS sequence"/>
</dbReference>
<evidence type="ECO:0000256" key="6">
    <source>
        <dbReference type="SAM" id="Phobius"/>
    </source>
</evidence>
<dbReference type="InterPro" id="IPR051475">
    <property type="entry name" value="Diverse_Ion_Transporter"/>
</dbReference>
<evidence type="ECO:0000313" key="8">
    <source>
        <dbReference type="EMBL" id="KRM79042.1"/>
    </source>
</evidence>
<evidence type="ECO:0000256" key="5">
    <source>
        <dbReference type="ARBA" id="ARBA00023136"/>
    </source>
</evidence>
<evidence type="ECO:0000256" key="2">
    <source>
        <dbReference type="ARBA" id="ARBA00022448"/>
    </source>
</evidence>
<keyword evidence="5 6" id="KW-0472">Membrane</keyword>
<feature type="transmembrane region" description="Helical" evidence="6">
    <location>
        <begin position="73"/>
        <end position="102"/>
    </location>
</feature>
<proteinExistence type="predicted"/>
<feature type="transmembrane region" description="Helical" evidence="6">
    <location>
        <begin position="296"/>
        <end position="318"/>
    </location>
</feature>
<sequence>MIKSILKDRLLQITAVLAVLSLIMARPRLADINFDTLWSLTAMMILIQIFNYLHILDYCAYRLTGYANNTRQLVWLFLALGFVSAMFLTNDVAVLTLVPLYLYVAKQYKLPEILPVTLITMAANLGSAITPFGNAHNIFVLAKFHVSAMHFFSWTIPIAIFSVVMASAYTFILKPTPIDHISTQKIYIPPRPTILAIIAALIVFAGVLGFIPSWVGTIVTAVLATALKPNIMSKVDYATILTFLGFFIIVSDVSQNAIVKTTIASLVTTPSSVYFGAIGVSQFISNVPTTVLFAKFTHHVAALLYGANIGGLGTLVGSMANLLAFKQYTRYGTIDSRKFLIRFTALNLLTLAIFTLFGWFVIK</sequence>
<dbReference type="GO" id="GO:0055085">
    <property type="term" value="P:transmembrane transport"/>
    <property type="evidence" value="ECO:0007669"/>
    <property type="project" value="InterPro"/>
</dbReference>
<gene>
    <name evidence="8" type="ORF">FC84_GL000200</name>
</gene>
<feature type="transmembrane region" description="Helical" evidence="6">
    <location>
        <begin position="151"/>
        <end position="173"/>
    </location>
</feature>
<dbReference type="PANTHER" id="PTHR43568">
    <property type="entry name" value="P PROTEIN"/>
    <property type="match status" value="1"/>
</dbReference>
<evidence type="ECO:0000256" key="4">
    <source>
        <dbReference type="ARBA" id="ARBA00022989"/>
    </source>
</evidence>
<feature type="domain" description="Citrate transporter-like" evidence="7">
    <location>
        <begin position="14"/>
        <end position="301"/>
    </location>
</feature>
<evidence type="ECO:0000259" key="7">
    <source>
        <dbReference type="Pfam" id="PF03600"/>
    </source>
</evidence>
<evidence type="ECO:0000256" key="1">
    <source>
        <dbReference type="ARBA" id="ARBA00004141"/>
    </source>
</evidence>
<feature type="transmembrane region" description="Helical" evidence="6">
    <location>
        <begin position="40"/>
        <end position="61"/>
    </location>
</feature>
<keyword evidence="9" id="KW-1185">Reference proteome</keyword>
<feature type="transmembrane region" description="Helical" evidence="6">
    <location>
        <begin position="339"/>
        <end position="362"/>
    </location>
</feature>
<evidence type="ECO:0000256" key="3">
    <source>
        <dbReference type="ARBA" id="ARBA00022692"/>
    </source>
</evidence>
<dbReference type="GO" id="GO:0016020">
    <property type="term" value="C:membrane"/>
    <property type="evidence" value="ECO:0007669"/>
    <property type="project" value="UniProtKB-SubCell"/>
</dbReference>
<dbReference type="STRING" id="1423738.FC84_GL000200"/>
<accession>A0A0R2BKH2</accession>
<dbReference type="InterPro" id="IPR004680">
    <property type="entry name" value="Cit_transptr-like_dom"/>
</dbReference>
<reference evidence="8 9" key="1">
    <citation type="journal article" date="2015" name="Genome Announc.">
        <title>Expanding the biotechnology potential of lactobacilli through comparative genomics of 213 strains and associated genera.</title>
        <authorList>
            <person name="Sun Z."/>
            <person name="Harris H.M."/>
            <person name="McCann A."/>
            <person name="Guo C."/>
            <person name="Argimon S."/>
            <person name="Zhang W."/>
            <person name="Yang X."/>
            <person name="Jeffery I.B."/>
            <person name="Cooney J.C."/>
            <person name="Kagawa T.F."/>
            <person name="Liu W."/>
            <person name="Song Y."/>
            <person name="Salvetti E."/>
            <person name="Wrobel A."/>
            <person name="Rasinkangas P."/>
            <person name="Parkhill J."/>
            <person name="Rea M.C."/>
            <person name="O'Sullivan O."/>
            <person name="Ritari J."/>
            <person name="Douillard F.P."/>
            <person name="Paul Ross R."/>
            <person name="Yang R."/>
            <person name="Briner A.E."/>
            <person name="Felis G.E."/>
            <person name="de Vos W.M."/>
            <person name="Barrangou R."/>
            <person name="Klaenhammer T.R."/>
            <person name="Caufield P.W."/>
            <person name="Cui Y."/>
            <person name="Zhang H."/>
            <person name="O'Toole P.W."/>
        </authorList>
    </citation>
    <scope>NUCLEOTIDE SEQUENCE [LARGE SCALE GENOMIC DNA]</scope>
    <source>
        <strain evidence="8 9">DSM 20335</strain>
    </source>
</reference>
<keyword evidence="3 6" id="KW-0812">Transmembrane</keyword>
<keyword evidence="4 6" id="KW-1133">Transmembrane helix</keyword>
<dbReference type="AlphaFoldDB" id="A0A0R2BKH2"/>
<evidence type="ECO:0000313" key="9">
    <source>
        <dbReference type="Proteomes" id="UP000051813"/>
    </source>
</evidence>
<keyword evidence="2" id="KW-0813">Transport</keyword>
<dbReference type="EMBL" id="AYYK01000008">
    <property type="protein sequence ID" value="KRM79042.1"/>
    <property type="molecule type" value="Genomic_DNA"/>
</dbReference>
<comment type="caution">
    <text evidence="8">The sequence shown here is derived from an EMBL/GenBank/DDBJ whole genome shotgun (WGS) entry which is preliminary data.</text>
</comment>
<name>A0A0R2BKH2_9LACO</name>
<feature type="transmembrane region" description="Helical" evidence="6">
    <location>
        <begin position="263"/>
        <end position="284"/>
    </location>
</feature>
<feature type="transmembrane region" description="Helical" evidence="6">
    <location>
        <begin position="235"/>
        <end position="251"/>
    </location>
</feature>